<dbReference type="CDD" id="cd08946">
    <property type="entry name" value="SDR_e"/>
    <property type="match status" value="1"/>
</dbReference>
<protein>
    <submittedName>
        <fullName evidence="2">Nucleoside-diphosphate-sugar epimerase</fullName>
    </submittedName>
</protein>
<dbReference type="Pfam" id="PF01370">
    <property type="entry name" value="Epimerase"/>
    <property type="match status" value="1"/>
</dbReference>
<evidence type="ECO:0000259" key="1">
    <source>
        <dbReference type="Pfam" id="PF01370"/>
    </source>
</evidence>
<evidence type="ECO:0000313" key="2">
    <source>
        <dbReference type="EMBL" id="RAI85579.1"/>
    </source>
</evidence>
<dbReference type="SUPFAM" id="SSF51735">
    <property type="entry name" value="NAD(P)-binding Rossmann-fold domains"/>
    <property type="match status" value="1"/>
</dbReference>
<dbReference type="InterPro" id="IPR050177">
    <property type="entry name" value="Lipid_A_modif_metabolic_enz"/>
</dbReference>
<dbReference type="PANTHER" id="PTHR43245">
    <property type="entry name" value="BIFUNCTIONAL POLYMYXIN RESISTANCE PROTEIN ARNA"/>
    <property type="match status" value="1"/>
</dbReference>
<dbReference type="Gene3D" id="3.40.50.720">
    <property type="entry name" value="NAD(P)-binding Rossmann-like Domain"/>
    <property type="match status" value="1"/>
</dbReference>
<name>A0A327NZT2_9BACT</name>
<dbReference type="AlphaFoldDB" id="A0A327NZT2"/>
<dbReference type="InterPro" id="IPR036291">
    <property type="entry name" value="NAD(P)-bd_dom_sf"/>
</dbReference>
<dbReference type="EMBL" id="QLLK01000013">
    <property type="protein sequence ID" value="RAI85579.1"/>
    <property type="molecule type" value="Genomic_DNA"/>
</dbReference>
<sequence length="296" mass="33009">MILLKPENSNKLIVVIGLGLIGNAILSRFKKLNCTIQDQQKVNWENSNFFKVDFLNWISCNLNPTIKNLDLVWSAGKSGFGSSVKECLLENTHFNNFLESLEELVSKASIELKIHLLSSAGALFEGQLGVDNFSQPNPKRPYGYAKIAQEQLLASKFPNSHSIYRPSSVYGPIQLGSRFGLISRMVSCVYQNSKITVFGGMSTLRDFIWVDDVAKPIVENVLLQPNNNRSIIFLVAAKPTSILEITRLIAKSTGKKVLFSFQSKIDFTSMSFSNQVKTNPTINLELGIELISLSRQ</sequence>
<proteinExistence type="predicted"/>
<organism evidence="2 3">
    <name type="scientific">Algoriphagus yeomjeoni</name>
    <dbReference type="NCBI Taxonomy" id="291403"/>
    <lineage>
        <taxon>Bacteria</taxon>
        <taxon>Pseudomonadati</taxon>
        <taxon>Bacteroidota</taxon>
        <taxon>Cytophagia</taxon>
        <taxon>Cytophagales</taxon>
        <taxon>Cyclobacteriaceae</taxon>
        <taxon>Algoriphagus</taxon>
    </lineage>
</organism>
<dbReference type="RefSeq" id="WP_111612980.1">
    <property type="nucleotide sequence ID" value="NZ_QLLK01000013.1"/>
</dbReference>
<evidence type="ECO:0000313" key="3">
    <source>
        <dbReference type="Proteomes" id="UP000249610"/>
    </source>
</evidence>
<dbReference type="PANTHER" id="PTHR43245:SF13">
    <property type="entry name" value="UDP-D-APIOSE_UDP-D-XYLOSE SYNTHASE 2"/>
    <property type="match status" value="1"/>
</dbReference>
<keyword evidence="3" id="KW-1185">Reference proteome</keyword>
<feature type="domain" description="NAD-dependent epimerase/dehydratase" evidence="1">
    <location>
        <begin position="13"/>
        <end position="218"/>
    </location>
</feature>
<accession>A0A327NZT2</accession>
<dbReference type="InterPro" id="IPR001509">
    <property type="entry name" value="Epimerase_deHydtase"/>
</dbReference>
<comment type="caution">
    <text evidence="2">The sequence shown here is derived from an EMBL/GenBank/DDBJ whole genome shotgun (WGS) entry which is preliminary data.</text>
</comment>
<gene>
    <name evidence="2" type="ORF">LV83_03659</name>
</gene>
<dbReference type="Proteomes" id="UP000249610">
    <property type="component" value="Unassembled WGS sequence"/>
</dbReference>
<reference evidence="2 3" key="1">
    <citation type="submission" date="2018-06" db="EMBL/GenBank/DDBJ databases">
        <title>Genomic Encyclopedia of Archaeal and Bacterial Type Strains, Phase II (KMG-II): from individual species to whole genera.</title>
        <authorList>
            <person name="Goeker M."/>
        </authorList>
    </citation>
    <scope>NUCLEOTIDE SEQUENCE [LARGE SCALE GENOMIC DNA]</scope>
    <source>
        <strain evidence="2 3">DSM 23446</strain>
    </source>
</reference>